<dbReference type="GO" id="GO:0005829">
    <property type="term" value="C:cytosol"/>
    <property type="evidence" value="ECO:0007669"/>
    <property type="project" value="TreeGrafter"/>
</dbReference>
<name>A0A3B0RWT1_9ZZZZ</name>
<gene>
    <name evidence="3" type="ORF">MNBD_ACTINO01-2015</name>
</gene>
<dbReference type="GO" id="GO:0070967">
    <property type="term" value="F:coenzyme F420 binding"/>
    <property type="evidence" value="ECO:0007669"/>
    <property type="project" value="TreeGrafter"/>
</dbReference>
<evidence type="ECO:0000256" key="1">
    <source>
        <dbReference type="ARBA" id="ARBA00023002"/>
    </source>
</evidence>
<sequence length="159" mass="17681">MARKDITMNDAEIQEFLGSGARILEVASINKDGTPHLAPMWFTLDDGRIVFRSFTKSQKIVNLMRDPRLTVLVETGDFYAELQGVMIKGKAKLVTDPAYVLEIYGKLAARYPFSGTEPQALSPEELEAAFGRFASKNTAVIVEPIKVTSWDHRKLAGAY</sequence>
<dbReference type="PANTHER" id="PTHR35176">
    <property type="entry name" value="HEME OXYGENASE HI_0854-RELATED"/>
    <property type="match status" value="1"/>
</dbReference>
<dbReference type="GO" id="GO:0016627">
    <property type="term" value="F:oxidoreductase activity, acting on the CH-CH group of donors"/>
    <property type="evidence" value="ECO:0007669"/>
    <property type="project" value="TreeGrafter"/>
</dbReference>
<feature type="domain" description="Pyridoxamine 5'-phosphate oxidase N-terminal" evidence="2">
    <location>
        <begin position="11"/>
        <end position="111"/>
    </location>
</feature>
<dbReference type="InterPro" id="IPR052019">
    <property type="entry name" value="F420H2_bilvrd_red/Heme_oxyg"/>
</dbReference>
<accession>A0A3B0RWT1</accession>
<dbReference type="SUPFAM" id="SSF50475">
    <property type="entry name" value="FMN-binding split barrel"/>
    <property type="match status" value="1"/>
</dbReference>
<organism evidence="3">
    <name type="scientific">hydrothermal vent metagenome</name>
    <dbReference type="NCBI Taxonomy" id="652676"/>
    <lineage>
        <taxon>unclassified sequences</taxon>
        <taxon>metagenomes</taxon>
        <taxon>ecological metagenomes</taxon>
    </lineage>
</organism>
<evidence type="ECO:0000313" key="3">
    <source>
        <dbReference type="EMBL" id="VAV96469.1"/>
    </source>
</evidence>
<dbReference type="InterPro" id="IPR011576">
    <property type="entry name" value="Pyridox_Oxase_N"/>
</dbReference>
<keyword evidence="1" id="KW-0560">Oxidoreductase</keyword>
<dbReference type="EMBL" id="UOEI01000180">
    <property type="protein sequence ID" value="VAV96469.1"/>
    <property type="molecule type" value="Genomic_DNA"/>
</dbReference>
<dbReference type="AlphaFoldDB" id="A0A3B0RWT1"/>
<reference evidence="3" key="1">
    <citation type="submission" date="2018-06" db="EMBL/GenBank/DDBJ databases">
        <authorList>
            <person name="Zhirakovskaya E."/>
        </authorList>
    </citation>
    <scope>NUCLEOTIDE SEQUENCE</scope>
</reference>
<proteinExistence type="predicted"/>
<dbReference type="Pfam" id="PF01243">
    <property type="entry name" value="PNPOx_N"/>
    <property type="match status" value="1"/>
</dbReference>
<evidence type="ECO:0000259" key="2">
    <source>
        <dbReference type="Pfam" id="PF01243"/>
    </source>
</evidence>
<dbReference type="Gene3D" id="2.30.110.10">
    <property type="entry name" value="Electron Transport, Fmn-binding Protein, Chain A"/>
    <property type="match status" value="1"/>
</dbReference>
<dbReference type="PANTHER" id="PTHR35176:SF6">
    <property type="entry name" value="HEME OXYGENASE HI_0854-RELATED"/>
    <property type="match status" value="1"/>
</dbReference>
<dbReference type="InterPro" id="IPR012349">
    <property type="entry name" value="Split_barrel_FMN-bd"/>
</dbReference>
<protein>
    <recommendedName>
        <fullName evidence="2">Pyridoxamine 5'-phosphate oxidase N-terminal domain-containing protein</fullName>
    </recommendedName>
</protein>